<dbReference type="NCBIfam" id="NF033681">
    <property type="entry name" value="ExeM_NucH_DNase"/>
    <property type="match status" value="1"/>
</dbReference>
<dbReference type="EMBL" id="WNDQ01000001">
    <property type="protein sequence ID" value="KAF1024113.1"/>
    <property type="molecule type" value="Genomic_DNA"/>
</dbReference>
<feature type="region of interest" description="Disordered" evidence="1">
    <location>
        <begin position="780"/>
        <end position="799"/>
    </location>
</feature>
<name>A0A7V8JRZ1_9BURK</name>
<dbReference type="SUPFAM" id="SSF56219">
    <property type="entry name" value="DNase I-like"/>
    <property type="match status" value="1"/>
</dbReference>
<evidence type="ECO:0000313" key="5">
    <source>
        <dbReference type="Proteomes" id="UP000461670"/>
    </source>
</evidence>
<dbReference type="CDD" id="cd04486">
    <property type="entry name" value="YhcR_OBF_like"/>
    <property type="match status" value="1"/>
</dbReference>
<dbReference type="InterPro" id="IPR005135">
    <property type="entry name" value="Endo/exonuclease/phosphatase"/>
</dbReference>
<dbReference type="GO" id="GO:0003824">
    <property type="term" value="F:catalytic activity"/>
    <property type="evidence" value="ECO:0007669"/>
    <property type="project" value="InterPro"/>
</dbReference>
<feature type="signal peptide" evidence="2">
    <location>
        <begin position="1"/>
        <end position="25"/>
    </location>
</feature>
<evidence type="ECO:0000256" key="2">
    <source>
        <dbReference type="SAM" id="SignalP"/>
    </source>
</evidence>
<evidence type="ECO:0000256" key="1">
    <source>
        <dbReference type="SAM" id="MobiDB-lite"/>
    </source>
</evidence>
<reference evidence="5" key="1">
    <citation type="journal article" date="2020" name="MBio">
        <title>Horizontal gene transfer to a defensive symbiont with a reduced genome amongst a multipartite beetle microbiome.</title>
        <authorList>
            <person name="Waterworth S.C."/>
            <person name="Florez L.V."/>
            <person name="Rees E.R."/>
            <person name="Hertweck C."/>
            <person name="Kaltenpoth M."/>
            <person name="Kwan J.C."/>
        </authorList>
    </citation>
    <scope>NUCLEOTIDE SEQUENCE [LARGE SCALE GENOMIC DNA]</scope>
</reference>
<gene>
    <name evidence="4" type="ORF">GAK30_00133</name>
</gene>
<organism evidence="4 5">
    <name type="scientific">Paracidovorax wautersii</name>
    <dbReference type="NCBI Taxonomy" id="1177982"/>
    <lineage>
        <taxon>Bacteria</taxon>
        <taxon>Pseudomonadati</taxon>
        <taxon>Pseudomonadota</taxon>
        <taxon>Betaproteobacteria</taxon>
        <taxon>Burkholderiales</taxon>
        <taxon>Comamonadaceae</taxon>
        <taxon>Paracidovorax</taxon>
    </lineage>
</organism>
<dbReference type="Proteomes" id="UP000461670">
    <property type="component" value="Unassembled WGS sequence"/>
</dbReference>
<dbReference type="Pfam" id="PF00932">
    <property type="entry name" value="LTD"/>
    <property type="match status" value="1"/>
</dbReference>
<dbReference type="PANTHER" id="PTHR42834:SF1">
    <property type="entry name" value="ENDONUCLEASE_EXONUCLEASE_PHOSPHATASE FAMILY PROTEIN (AFU_ORTHOLOGUE AFUA_3G09210)"/>
    <property type="match status" value="1"/>
</dbReference>
<dbReference type="AlphaFoldDB" id="A0A7V8JRZ1"/>
<dbReference type="CDD" id="cd10283">
    <property type="entry name" value="MnuA_DNase1-like"/>
    <property type="match status" value="1"/>
</dbReference>
<sequence>MSFRPPSRIAFAAWLATVVVTPAHAELFFSEYVEGSSNNKALEIFNPDAAGIDLSAYTVEQYNNGNTSPSARFPLAGTLAAGGVYVVAHPTLATQLASGLVQQQASLGFNGNDAVVLKKDGAVVDRIGQVGFDPGTEWRSNGVSTLNQTLRRKAEIATGDTAADTAFDPSVGWLAFAQDDFSGLGLPGQQTATPGGGDPGGGAGVTCGGAHTVIADIQGSAAESPLKGQTVNVEAVVSASYLGSGGFTGFFIQQADDERANRAHTSDGVFVYAPGLAATAVSAGQRIHLRGTVEEFGGQTQLRLSGASNLAVCRTGQTVTPVTLNLPLPDGASFADYEGMYVRFSQDLRVNEVYELARYGSIVLAPTLLQTPTQTAAPGAAAVAVAASNARSRIILDDGKGAQNPDPVIYPPGGLSAANTLRRGYTVHGGVEGVLNMRYSAWRIQPLPGAAVPTFDATGNPRPDAPPRAAGSDLRVASFNVLNYFNGNGQGAGFDDPTNRGAATQDEFERQRAKIVAALEGLDADVVGLMEIENDGYGSNSAVQDLVRQLGSHWAFVSPGTAQLGGDAIAVALIYRQDRVEPVGQAATLAIDDKNRQPLAQTFRALGGGRAVTVAVNHLKSKSCGDATGSNADQGDGQGCWSPTRVQAASRIADWLRGAPTGVADAGVLIVGDLNAYAQEDPITTLAAHGYANMLARHAGAQAYSYVFSGESGNLDHALADATASATVVNTQAWHINADEPLGLQYTRQYKSDAQQASFYAPDAYRSSDHDPVVVDLALAETSGGGDGDGGGTTPPASGDGGGSIGLLAALLAACGVGMACARRARAARR</sequence>
<dbReference type="InterPro" id="IPR001322">
    <property type="entry name" value="Lamin_tail_dom"/>
</dbReference>
<accession>A0A7V8JRZ1</accession>
<dbReference type="Gene3D" id="3.60.10.10">
    <property type="entry name" value="Endonuclease/exonuclease/phosphatase"/>
    <property type="match status" value="1"/>
</dbReference>
<protein>
    <recommendedName>
        <fullName evidence="3">LTD domain-containing protein</fullName>
    </recommendedName>
</protein>
<feature type="compositionally biased region" description="Gly residues" evidence="1">
    <location>
        <begin position="783"/>
        <end position="799"/>
    </location>
</feature>
<comment type="caution">
    <text evidence="4">The sequence shown here is derived from an EMBL/GenBank/DDBJ whole genome shotgun (WGS) entry which is preliminary data.</text>
</comment>
<dbReference type="InterPro" id="IPR047971">
    <property type="entry name" value="ExeM-like"/>
</dbReference>
<dbReference type="PROSITE" id="PS51841">
    <property type="entry name" value="LTD"/>
    <property type="match status" value="1"/>
</dbReference>
<feature type="chain" id="PRO_5031389776" description="LTD domain-containing protein" evidence="2">
    <location>
        <begin position="26"/>
        <end position="830"/>
    </location>
</feature>
<evidence type="ECO:0000259" key="3">
    <source>
        <dbReference type="PROSITE" id="PS51841"/>
    </source>
</evidence>
<keyword evidence="2" id="KW-0732">Signal</keyword>
<dbReference type="InterPro" id="IPR036691">
    <property type="entry name" value="Endo/exonu/phosph_ase_sf"/>
</dbReference>
<dbReference type="PANTHER" id="PTHR42834">
    <property type="entry name" value="ENDONUCLEASE/EXONUCLEASE/PHOSPHATASE FAMILY PROTEIN (AFU_ORTHOLOGUE AFUA_3G09210)"/>
    <property type="match status" value="1"/>
</dbReference>
<evidence type="ECO:0000313" key="4">
    <source>
        <dbReference type="EMBL" id="KAF1024113.1"/>
    </source>
</evidence>
<feature type="domain" description="LTD" evidence="3">
    <location>
        <begin position="7"/>
        <end position="131"/>
    </location>
</feature>
<proteinExistence type="predicted"/>
<dbReference type="Pfam" id="PF03372">
    <property type="entry name" value="Exo_endo_phos"/>
    <property type="match status" value="1"/>
</dbReference>